<proteinExistence type="predicted"/>
<reference evidence="1 2" key="1">
    <citation type="submission" date="2021-06" db="EMBL/GenBank/DDBJ databases">
        <title>Caerostris extrusa draft genome.</title>
        <authorList>
            <person name="Kono N."/>
            <person name="Arakawa K."/>
        </authorList>
    </citation>
    <scope>NUCLEOTIDE SEQUENCE [LARGE SCALE GENOMIC DNA]</scope>
</reference>
<evidence type="ECO:0000313" key="2">
    <source>
        <dbReference type="Proteomes" id="UP001054945"/>
    </source>
</evidence>
<accession>A0AAV4U192</accession>
<dbReference type="AlphaFoldDB" id="A0AAV4U192"/>
<evidence type="ECO:0000313" key="1">
    <source>
        <dbReference type="EMBL" id="GIY51517.1"/>
    </source>
</evidence>
<name>A0AAV4U192_CAEEX</name>
<dbReference type="EMBL" id="BPLR01012123">
    <property type="protein sequence ID" value="GIY51517.1"/>
    <property type="molecule type" value="Genomic_DNA"/>
</dbReference>
<dbReference type="InterPro" id="IPR029016">
    <property type="entry name" value="GAF-like_dom_sf"/>
</dbReference>
<protein>
    <submittedName>
        <fullName evidence="1">cGMP-dependent 3',5'-cyclic phosphodiesterase</fullName>
    </submittedName>
</protein>
<keyword evidence="2" id="KW-1185">Reference proteome</keyword>
<comment type="caution">
    <text evidence="1">The sequence shown here is derived from an EMBL/GenBank/DDBJ whole genome shotgun (WGS) entry which is preliminary data.</text>
</comment>
<dbReference type="Proteomes" id="UP001054945">
    <property type="component" value="Unassembled WGS sequence"/>
</dbReference>
<gene>
    <name evidence="1" type="primary">PDE2A</name>
    <name evidence="1" type="ORF">CEXT_248611</name>
</gene>
<organism evidence="1 2">
    <name type="scientific">Caerostris extrusa</name>
    <name type="common">Bark spider</name>
    <name type="synonym">Caerostris bankana</name>
    <dbReference type="NCBI Taxonomy" id="172846"/>
    <lineage>
        <taxon>Eukaryota</taxon>
        <taxon>Metazoa</taxon>
        <taxon>Ecdysozoa</taxon>
        <taxon>Arthropoda</taxon>
        <taxon>Chelicerata</taxon>
        <taxon>Arachnida</taxon>
        <taxon>Araneae</taxon>
        <taxon>Araneomorphae</taxon>
        <taxon>Entelegynae</taxon>
        <taxon>Araneoidea</taxon>
        <taxon>Araneidae</taxon>
        <taxon>Caerostris</taxon>
    </lineage>
</organism>
<dbReference type="Gene3D" id="3.30.450.40">
    <property type="match status" value="1"/>
</dbReference>
<sequence length="101" mass="11385">MQSLLTVAKNLFTHLDDVTLLLREIMAQARHLTKAERVTDFMKNDACIMLFLFLLEKERNELVAKVFDGNVAEDGTEPTSLEVRIPADQGIAGQQRLPENS</sequence>
<dbReference type="SUPFAM" id="SSF55781">
    <property type="entry name" value="GAF domain-like"/>
    <property type="match status" value="1"/>
</dbReference>